<evidence type="ECO:0000313" key="1">
    <source>
        <dbReference type="EMBL" id="KGJ94856.1"/>
    </source>
</evidence>
<proteinExistence type="predicted"/>
<organism evidence="1 2">
    <name type="scientific">Colwellia psychrerythraea</name>
    <name type="common">Vibrio psychroerythus</name>
    <dbReference type="NCBI Taxonomy" id="28229"/>
    <lineage>
        <taxon>Bacteria</taxon>
        <taxon>Pseudomonadati</taxon>
        <taxon>Pseudomonadota</taxon>
        <taxon>Gammaproteobacteria</taxon>
        <taxon>Alteromonadales</taxon>
        <taxon>Colwelliaceae</taxon>
        <taxon>Colwellia</taxon>
    </lineage>
</organism>
<dbReference type="AlphaFoldDB" id="A0A099KW97"/>
<comment type="caution">
    <text evidence="1">The sequence shown here is derived from an EMBL/GenBank/DDBJ whole genome shotgun (WGS) entry which is preliminary data.</text>
</comment>
<dbReference type="EMBL" id="JQEC01000016">
    <property type="protein sequence ID" value="KGJ94856.1"/>
    <property type="molecule type" value="Genomic_DNA"/>
</dbReference>
<name>A0A099KW97_COLPS</name>
<evidence type="ECO:0000313" key="2">
    <source>
        <dbReference type="Proteomes" id="UP000029868"/>
    </source>
</evidence>
<reference evidence="1 2" key="1">
    <citation type="submission" date="2014-08" db="EMBL/GenBank/DDBJ databases">
        <title>Genomic and Phenotypic Diversity of Colwellia psychrerythraea strains from Disparate Marine Basins.</title>
        <authorList>
            <person name="Techtmann S.M."/>
            <person name="Stelling S.C."/>
            <person name="Utturkar S.M."/>
            <person name="Alshibli N."/>
            <person name="Harris A."/>
            <person name="Brown S.D."/>
            <person name="Hazen T.C."/>
        </authorList>
    </citation>
    <scope>NUCLEOTIDE SEQUENCE [LARGE SCALE GENOMIC DNA]</scope>
    <source>
        <strain evidence="1 2">GAB14E</strain>
    </source>
</reference>
<sequence>MLIFSPASASSATEHVTDLTPENIKMMYIHTNQHSIVGVQNIAVIEVENASVLLPLNTATCSNGLWIDASKDAATYSMLLTAITAKKNINILYTENPSPWNIVSYCEIIRVGIK</sequence>
<dbReference type="Proteomes" id="UP000029868">
    <property type="component" value="Unassembled WGS sequence"/>
</dbReference>
<gene>
    <name evidence="1" type="ORF">GAB14E_2090</name>
</gene>
<accession>A0A099KW97</accession>
<protein>
    <submittedName>
        <fullName evidence="1">Uncharacterized protein</fullName>
    </submittedName>
</protein>